<dbReference type="SUPFAM" id="SSF52540">
    <property type="entry name" value="P-loop containing nucleoside triphosphate hydrolases"/>
    <property type="match status" value="1"/>
</dbReference>
<dbReference type="Proteomes" id="UP000322561">
    <property type="component" value="Segment"/>
</dbReference>
<dbReference type="EMBL" id="MW167070">
    <property type="protein sequence ID" value="QQG63068.1"/>
    <property type="molecule type" value="Genomic_DNA"/>
</dbReference>
<organismHost>
    <name type="scientific">Ovis aries</name>
    <name type="common">Sheep</name>
    <dbReference type="NCBI Taxonomy" id="9940"/>
</organismHost>
<comment type="similarity">
    <text evidence="2">Belongs to the orthopoxvirus OPG160 protein family.</text>
</comment>
<evidence type="ECO:0000313" key="13">
    <source>
        <dbReference type="EMBL" id="QQG63218.1"/>
    </source>
</evidence>
<gene>
    <name evidence="14" type="ORF">SPPV-Sri_121</name>
    <name evidence="5" type="ORF">SPX-AbuGharib_121</name>
    <name evidence="7" type="ORF">SPX-Nigeria_121</name>
    <name evidence="8" type="ORF">SPX-Pendick_121</name>
    <name evidence="9" type="ORF">SPX-SaudiArabia_121</name>
    <name evidence="6" type="ORF">SPX-vSaudiArabia_121</name>
    <name evidence="10" type="ORF">SPX-vTurkey_121</name>
</gene>
<name>A0A5C0PUD7_SHEV</name>
<reference evidence="11" key="3">
    <citation type="journal article" date="2020" name="Viruses">
        <title>Experimental Infection and Genetic Characterization of Two Different Capripox Virus Isolates in Small Ruminants.</title>
        <authorList>
            <person name="Wolff J."/>
            <person name="King J."/>
            <person name="Moritz T."/>
            <person name="Pohlmann A."/>
            <person name="Hoffmann D."/>
            <person name="Beer M."/>
            <person name="Hoffmann B."/>
        </authorList>
    </citation>
    <scope>NUCLEOTIDE SEQUENCE [LARGE SCALE GENOMIC DNA]</scope>
    <source>
        <strain evidence="11">V104</strain>
    </source>
</reference>
<dbReference type="Proteomes" id="UP000322607">
    <property type="component" value="Segment"/>
</dbReference>
<dbReference type="EMBL" id="MN072628">
    <property type="protein sequence ID" value="QEJ80014.1"/>
    <property type="molecule type" value="Genomic_DNA"/>
</dbReference>
<dbReference type="InterPro" id="IPR006758">
    <property type="entry name" value="A32L"/>
</dbReference>
<evidence type="ECO:0000313" key="15">
    <source>
        <dbReference type="Proteomes" id="UP000322561"/>
    </source>
</evidence>
<dbReference type="EMBL" id="MN072629">
    <property type="protein sequence ID" value="QEJ80163.1"/>
    <property type="molecule type" value="Genomic_DNA"/>
</dbReference>
<evidence type="ECO:0000256" key="2">
    <source>
        <dbReference type="ARBA" id="ARBA00034756"/>
    </source>
</evidence>
<reference evidence="15 16" key="1">
    <citation type="journal article" date="2019" name="Transbound. Emerg. Dis.">
        <title>Extended sequencing of vaccine and wild-type capripoxvirus isolates provides insights into genes modulating virulence and host range.</title>
        <authorList>
            <person name="Biswas S."/>
            <person name="Noyce R.S."/>
            <person name="Babiuk L.A."/>
            <person name="Lung O."/>
            <person name="Bulach D.M."/>
            <person name="Bowden T.R."/>
            <person name="Boyle D.B."/>
            <person name="Babiuk S."/>
            <person name="Evans D.H."/>
        </authorList>
    </citation>
    <scope>NUCLEOTIDE SEQUENCE [LARGE SCALE GENOMIC DNA]</scope>
    <source>
        <strain evidence="5">Abu Gharib</strain>
        <strain evidence="7">Nigeria</strain>
        <strain evidence="8">Pendik</strain>
        <strain evidence="9">Saudi Arabia</strain>
        <strain evidence="6">Saudi Arabia vaccine</strain>
        <strain evidence="10">Turkey vaccine</strain>
    </source>
</reference>
<reference evidence="12" key="2">
    <citation type="journal article" date="2020" name="Microorganisms">
        <title>Establishment of a Challenge Model for Sheeppox Virus Infection.</title>
        <authorList>
            <person name="Wolff J."/>
            <person name="Abd El Rahman S."/>
            <person name="King J."/>
            <person name="El-Beskawy M."/>
            <person name="Pohlmann A."/>
            <person name="Beer M."/>
            <person name="Hoffmann B."/>
        </authorList>
    </citation>
    <scope>NUCLEOTIDE SEQUENCE [LARGE SCALE GENOMIC DNA]</scope>
    <source>
        <strain evidence="12">V123</strain>
        <strain evidence="13">V293</strain>
    </source>
</reference>
<evidence type="ECO:0000313" key="16">
    <source>
        <dbReference type="Proteomes" id="UP000323058"/>
    </source>
</evidence>
<evidence type="ECO:0000313" key="11">
    <source>
        <dbReference type="EMBL" id="QOK36710.1"/>
    </source>
</evidence>
<reference evidence="14" key="4">
    <citation type="submission" date="2020-03" db="EMBL/GenBank/DDBJ databases">
        <title>Sheeppox virus, strain Srinagar, vaccine virus, Complete genome.</title>
        <authorList>
            <person name="Kumar A."/>
            <person name="Venkatesan G."/>
            <person name="Singh R.K."/>
        </authorList>
    </citation>
    <scope>NUCLEOTIDE SEQUENCE</scope>
    <source>
        <strain evidence="14">Srinagar passage-40 vaccine</strain>
    </source>
</reference>
<dbReference type="Proteomes" id="UP000323058">
    <property type="component" value="Segment"/>
</dbReference>
<organism evidence="8 16">
    <name type="scientific">Sheeppox virus</name>
    <name type="common">SPPV</name>
    <dbReference type="NCBI Taxonomy" id="10266"/>
    <lineage>
        <taxon>Viruses</taxon>
        <taxon>Varidnaviria</taxon>
        <taxon>Bamfordvirae</taxon>
        <taxon>Nucleocytoviricota</taxon>
        <taxon>Pokkesviricetes</taxon>
        <taxon>Chitovirales</taxon>
        <taxon>Poxviridae</taxon>
        <taxon>Chordopoxvirinae</taxon>
        <taxon>Capripoxvirus</taxon>
        <taxon>Capripoxvirus sheeppox</taxon>
    </lineage>
</organism>
<evidence type="ECO:0000313" key="5">
    <source>
        <dbReference type="EMBL" id="QEJ79721.1"/>
    </source>
</evidence>
<dbReference type="EMBL" id="MN072627">
    <property type="protein sequence ID" value="QEJ79867.1"/>
    <property type="molecule type" value="Genomic_DNA"/>
</dbReference>
<sequence>MMNRFKEKHFLRNSLITNPFRIALVGGSGSGKTAYLLSLFSTLVEKYKHIFLFTPVYNSAYDSYIWPDHVNRVTTPEELDYALITTKEKIEKYVETKGNKKADMFLLILDDLGDKQTKSSCLLDFLNHGRHLNTSIILLCQTYKHVPINGRTSITHFCCCNVSDSDIENMLRSMSITGSKKDLLKSVSLMRAVNVSKRRVLIIEDSVFSNGEQRICYDTADESVIKHIVDPSILLKQFSHMKKNLTKILSSYEKIM</sequence>
<evidence type="ECO:0000313" key="9">
    <source>
        <dbReference type="EMBL" id="QEJ80312.1"/>
    </source>
</evidence>
<dbReference type="Proteomes" id="UP000595695">
    <property type="component" value="Segment"/>
</dbReference>
<evidence type="ECO:0000256" key="3">
    <source>
        <dbReference type="ARBA" id="ARBA00034791"/>
    </source>
</evidence>
<dbReference type="Proteomes" id="UP000323980">
    <property type="component" value="Segment"/>
</dbReference>
<comment type="subunit">
    <text evidence="3">Interacts with protein OPG137.</text>
</comment>
<evidence type="ECO:0000256" key="1">
    <source>
        <dbReference type="ARBA" id="ARBA00034675"/>
    </source>
</evidence>
<evidence type="ECO:0000313" key="14">
    <source>
        <dbReference type="EMBL" id="QRU95209.1"/>
    </source>
</evidence>
<dbReference type="EMBL" id="MN072626">
    <property type="protein sequence ID" value="QEJ79721.1"/>
    <property type="molecule type" value="Genomic_DNA"/>
</dbReference>
<dbReference type="EMBL" id="MW020571">
    <property type="protein sequence ID" value="QOK36710.1"/>
    <property type="molecule type" value="Genomic_DNA"/>
</dbReference>
<dbReference type="EMBL" id="MN072630">
    <property type="protein sequence ID" value="QEJ80312.1"/>
    <property type="molecule type" value="Genomic_DNA"/>
</dbReference>
<evidence type="ECO:0000256" key="4">
    <source>
        <dbReference type="ARBA" id="ARBA00034888"/>
    </source>
</evidence>
<comment type="function">
    <text evidence="1">Participates in viral DNA packaging and virion morphogenesis.</text>
</comment>
<evidence type="ECO:0000313" key="7">
    <source>
        <dbReference type="EMBL" id="QEJ80014.1"/>
    </source>
</evidence>
<dbReference type="Proteomes" id="UP000323952">
    <property type="component" value="Segment"/>
</dbReference>
<dbReference type="Proteomes" id="UP000595391">
    <property type="component" value="Segment"/>
</dbReference>
<dbReference type="EMBL" id="MN072631">
    <property type="protein sequence ID" value="QEJ80461.1"/>
    <property type="molecule type" value="Genomic_DNA"/>
</dbReference>
<dbReference type="Gene3D" id="3.40.50.300">
    <property type="entry name" value="P-loop containing nucleotide triphosphate hydrolases"/>
    <property type="match status" value="1"/>
</dbReference>
<dbReference type="Proteomes" id="UP000323174">
    <property type="component" value="Segment"/>
</dbReference>
<protein>
    <recommendedName>
        <fullName evidence="4">DNA packaging protein OPG160</fullName>
    </recommendedName>
</protein>
<evidence type="ECO:0000313" key="10">
    <source>
        <dbReference type="EMBL" id="QEJ80461.1"/>
    </source>
</evidence>
<evidence type="ECO:0000313" key="6">
    <source>
        <dbReference type="EMBL" id="QEJ79867.1"/>
    </source>
</evidence>
<evidence type="ECO:0000313" key="12">
    <source>
        <dbReference type="EMBL" id="QQG63068.1"/>
    </source>
</evidence>
<proteinExistence type="inferred from homology"/>
<dbReference type="EMBL" id="MT137384">
    <property type="protein sequence ID" value="QRU95209.1"/>
    <property type="molecule type" value="Genomic_DNA"/>
</dbReference>
<dbReference type="Proteomes" id="UP000663591">
    <property type="component" value="Segment"/>
</dbReference>
<accession>A0A5C0PUD7</accession>
<evidence type="ECO:0000313" key="8">
    <source>
        <dbReference type="EMBL" id="QEJ80163.1"/>
    </source>
</evidence>
<dbReference type="InterPro" id="IPR027417">
    <property type="entry name" value="P-loop_NTPase"/>
</dbReference>
<dbReference type="Proteomes" id="UP000593595">
    <property type="component" value="Segment"/>
</dbReference>
<dbReference type="Pfam" id="PF04665">
    <property type="entry name" value="Pox_A32"/>
    <property type="match status" value="1"/>
</dbReference>
<dbReference type="EMBL" id="MW167071">
    <property type="protein sequence ID" value="QQG63218.1"/>
    <property type="molecule type" value="Genomic_DNA"/>
</dbReference>